<gene>
    <name evidence="1" type="ORF">E2C01_035233</name>
</gene>
<accession>A0A5B7F563</accession>
<evidence type="ECO:0000313" key="1">
    <source>
        <dbReference type="EMBL" id="MPC41632.1"/>
    </source>
</evidence>
<dbReference type="AlphaFoldDB" id="A0A5B7F563"/>
<proteinExistence type="predicted"/>
<sequence>MYREVEVEMKVKVEVEVEVEEVGLGGASARWRKGGDSDFRAARRGKAGGKGTRRDWKTFARLRSLFYLKRRPSRSFRW</sequence>
<keyword evidence="2" id="KW-1185">Reference proteome</keyword>
<comment type="caution">
    <text evidence="1">The sequence shown here is derived from an EMBL/GenBank/DDBJ whole genome shotgun (WGS) entry which is preliminary data.</text>
</comment>
<name>A0A5B7F563_PORTR</name>
<dbReference type="Proteomes" id="UP000324222">
    <property type="component" value="Unassembled WGS sequence"/>
</dbReference>
<evidence type="ECO:0000313" key="2">
    <source>
        <dbReference type="Proteomes" id="UP000324222"/>
    </source>
</evidence>
<organism evidence="1 2">
    <name type="scientific">Portunus trituberculatus</name>
    <name type="common">Swimming crab</name>
    <name type="synonym">Neptunus trituberculatus</name>
    <dbReference type="NCBI Taxonomy" id="210409"/>
    <lineage>
        <taxon>Eukaryota</taxon>
        <taxon>Metazoa</taxon>
        <taxon>Ecdysozoa</taxon>
        <taxon>Arthropoda</taxon>
        <taxon>Crustacea</taxon>
        <taxon>Multicrustacea</taxon>
        <taxon>Malacostraca</taxon>
        <taxon>Eumalacostraca</taxon>
        <taxon>Eucarida</taxon>
        <taxon>Decapoda</taxon>
        <taxon>Pleocyemata</taxon>
        <taxon>Brachyura</taxon>
        <taxon>Eubrachyura</taxon>
        <taxon>Portunoidea</taxon>
        <taxon>Portunidae</taxon>
        <taxon>Portuninae</taxon>
        <taxon>Portunus</taxon>
    </lineage>
</organism>
<dbReference type="EMBL" id="VSRR010005134">
    <property type="protein sequence ID" value="MPC41632.1"/>
    <property type="molecule type" value="Genomic_DNA"/>
</dbReference>
<reference evidence="1 2" key="1">
    <citation type="submission" date="2019-05" db="EMBL/GenBank/DDBJ databases">
        <title>Another draft genome of Portunus trituberculatus and its Hox gene families provides insights of decapod evolution.</title>
        <authorList>
            <person name="Jeong J.-H."/>
            <person name="Song I."/>
            <person name="Kim S."/>
            <person name="Choi T."/>
            <person name="Kim D."/>
            <person name="Ryu S."/>
            <person name="Kim W."/>
        </authorList>
    </citation>
    <scope>NUCLEOTIDE SEQUENCE [LARGE SCALE GENOMIC DNA]</scope>
    <source>
        <tissue evidence="1">Muscle</tissue>
    </source>
</reference>
<protein>
    <submittedName>
        <fullName evidence="1">Uncharacterized protein</fullName>
    </submittedName>
</protein>